<feature type="region of interest" description="Disordered" evidence="1">
    <location>
        <begin position="1"/>
        <end position="55"/>
    </location>
</feature>
<keyword evidence="3" id="KW-1185">Reference proteome</keyword>
<evidence type="ECO:0000313" key="2">
    <source>
        <dbReference type="EMBL" id="KAK7755709.1"/>
    </source>
</evidence>
<feature type="compositionally biased region" description="Basic and acidic residues" evidence="1">
    <location>
        <begin position="346"/>
        <end position="359"/>
    </location>
</feature>
<feature type="region of interest" description="Disordered" evidence="1">
    <location>
        <begin position="339"/>
        <end position="359"/>
    </location>
</feature>
<evidence type="ECO:0000256" key="1">
    <source>
        <dbReference type="SAM" id="MobiDB-lite"/>
    </source>
</evidence>
<feature type="compositionally biased region" description="Basic and acidic residues" evidence="1">
    <location>
        <begin position="36"/>
        <end position="47"/>
    </location>
</feature>
<organism evidence="2 3">
    <name type="scientific">Diatrype stigma</name>
    <dbReference type="NCBI Taxonomy" id="117547"/>
    <lineage>
        <taxon>Eukaryota</taxon>
        <taxon>Fungi</taxon>
        <taxon>Dikarya</taxon>
        <taxon>Ascomycota</taxon>
        <taxon>Pezizomycotina</taxon>
        <taxon>Sordariomycetes</taxon>
        <taxon>Xylariomycetidae</taxon>
        <taxon>Xylariales</taxon>
        <taxon>Diatrypaceae</taxon>
        <taxon>Diatrype</taxon>
    </lineage>
</organism>
<dbReference type="EMBL" id="JAKJXP020000011">
    <property type="protein sequence ID" value="KAK7755709.1"/>
    <property type="molecule type" value="Genomic_DNA"/>
</dbReference>
<evidence type="ECO:0000313" key="3">
    <source>
        <dbReference type="Proteomes" id="UP001320420"/>
    </source>
</evidence>
<protein>
    <submittedName>
        <fullName evidence="2">Chaperonin</fullName>
    </submittedName>
</protein>
<feature type="compositionally biased region" description="Basic residues" evidence="1">
    <location>
        <begin position="223"/>
        <end position="236"/>
    </location>
</feature>
<name>A0AAN9UUE2_9PEZI</name>
<sequence>MARPRKVTKPTPSSTTSSHHKDDIRATSKAPPAKPKRGESAVNREEGWNYTSQPLTQVERHKNGLPRQFEKFLLHFVYELTYHNVSIPWDEACHRFHPGFSGNAMRQKLDRLRKELIAEGHLVPPDHANPLDENGEEFRGLVRANESPCDRDFTTVRVVKWEEPCLDRQRNLPDSKNFVHNRAAQAKAGTANIPKLVLAADDANEDKVEETETESDDETLVLRRPRRSARTLKRKYYKDTDSDEDEAKGDVAQKSSSTPMEFWGPFHGPCGNFLMFGSQGGHQYAIPLTPLDEFTTDQQGDPKGCDANPVASGLGEAEGIQEDVEEMDVPPTQFFEDALGAGEYEYDQRGCESDDHTSS</sequence>
<dbReference type="AlphaFoldDB" id="A0AAN9UUE2"/>
<accession>A0AAN9UUE2</accession>
<comment type="caution">
    <text evidence="2">The sequence shown here is derived from an EMBL/GenBank/DDBJ whole genome shotgun (WGS) entry which is preliminary data.</text>
</comment>
<dbReference type="Proteomes" id="UP001320420">
    <property type="component" value="Unassembled WGS sequence"/>
</dbReference>
<feature type="region of interest" description="Disordered" evidence="1">
    <location>
        <begin position="203"/>
        <end position="259"/>
    </location>
</feature>
<gene>
    <name evidence="2" type="primary">HSP60_1</name>
    <name evidence="2" type="ORF">SLS62_002320</name>
</gene>
<feature type="compositionally biased region" description="Acidic residues" evidence="1">
    <location>
        <begin position="203"/>
        <end position="219"/>
    </location>
</feature>
<proteinExistence type="predicted"/>
<reference evidence="2 3" key="1">
    <citation type="submission" date="2024-02" db="EMBL/GenBank/DDBJ databases">
        <title>De novo assembly and annotation of 12 fungi associated with fruit tree decline syndrome in Ontario, Canada.</title>
        <authorList>
            <person name="Sulman M."/>
            <person name="Ellouze W."/>
            <person name="Ilyukhin E."/>
        </authorList>
    </citation>
    <scope>NUCLEOTIDE SEQUENCE [LARGE SCALE GENOMIC DNA]</scope>
    <source>
        <strain evidence="2 3">M11/M66-122</strain>
    </source>
</reference>